<comment type="similarity">
    <text evidence="3">Belongs to the SOWAH family.</text>
</comment>
<proteinExistence type="inferred from homology"/>
<dbReference type="PANTHER" id="PTHR14491:SF7">
    <property type="entry name" value="SOSONDOWAH, ISOFORM G"/>
    <property type="match status" value="1"/>
</dbReference>
<feature type="compositionally biased region" description="Basic and acidic residues" evidence="5">
    <location>
        <begin position="130"/>
        <end position="140"/>
    </location>
</feature>
<feature type="repeat" description="ANK" evidence="4">
    <location>
        <begin position="242"/>
        <end position="274"/>
    </location>
</feature>
<feature type="region of interest" description="Disordered" evidence="5">
    <location>
        <begin position="118"/>
        <end position="184"/>
    </location>
</feature>
<protein>
    <submittedName>
        <fullName evidence="8">Ankyrin repeat domain-containing protein SOWAHC-like</fullName>
    </submittedName>
</protein>
<dbReference type="PANTHER" id="PTHR14491">
    <property type="entry name" value="SOSONDOWAH, ISOFORM G"/>
    <property type="match status" value="1"/>
</dbReference>
<dbReference type="InterPro" id="IPR058889">
    <property type="entry name" value="WHD_SOWAHA-C"/>
</dbReference>
<dbReference type="GeneID" id="116299539"/>
<dbReference type="AlphaFoldDB" id="A0A6P8IE78"/>
<keyword evidence="2 4" id="KW-0040">ANK repeat</keyword>
<evidence type="ECO:0000259" key="6">
    <source>
        <dbReference type="Pfam" id="PF25877"/>
    </source>
</evidence>
<keyword evidence="1" id="KW-0677">Repeat</keyword>
<dbReference type="PROSITE" id="PS50088">
    <property type="entry name" value="ANK_REPEAT"/>
    <property type="match status" value="2"/>
</dbReference>
<dbReference type="PROSITE" id="PS50297">
    <property type="entry name" value="ANK_REP_REGION"/>
    <property type="match status" value="2"/>
</dbReference>
<gene>
    <name evidence="8" type="primary">LOC116299539</name>
</gene>
<dbReference type="SMART" id="SM00248">
    <property type="entry name" value="ANK"/>
    <property type="match status" value="2"/>
</dbReference>
<dbReference type="OrthoDB" id="60433at2759"/>
<dbReference type="KEGG" id="aten:116299539"/>
<dbReference type="InParanoid" id="A0A6P8IE78"/>
<evidence type="ECO:0000313" key="7">
    <source>
        <dbReference type="Proteomes" id="UP000515163"/>
    </source>
</evidence>
<evidence type="ECO:0000256" key="2">
    <source>
        <dbReference type="ARBA" id="ARBA00023043"/>
    </source>
</evidence>
<evidence type="ECO:0000256" key="1">
    <source>
        <dbReference type="ARBA" id="ARBA00022737"/>
    </source>
</evidence>
<feature type="repeat" description="ANK" evidence="4">
    <location>
        <begin position="275"/>
        <end position="308"/>
    </location>
</feature>
<feature type="region of interest" description="Disordered" evidence="5">
    <location>
        <begin position="77"/>
        <end position="103"/>
    </location>
</feature>
<accession>A0A6P8IE78</accession>
<feature type="compositionally biased region" description="Basic residues" evidence="5">
    <location>
        <begin position="82"/>
        <end position="94"/>
    </location>
</feature>
<evidence type="ECO:0000256" key="4">
    <source>
        <dbReference type="PROSITE-ProRule" id="PRU00023"/>
    </source>
</evidence>
<dbReference type="RefSeq" id="XP_031564070.1">
    <property type="nucleotide sequence ID" value="XM_031708210.1"/>
</dbReference>
<dbReference type="Gene3D" id="1.25.40.20">
    <property type="entry name" value="Ankyrin repeat-containing domain"/>
    <property type="match status" value="1"/>
</dbReference>
<dbReference type="FunCoup" id="A0A6P8IE78">
    <property type="interactions" value="45"/>
</dbReference>
<dbReference type="InterPro" id="IPR036770">
    <property type="entry name" value="Ankyrin_rpt-contain_sf"/>
</dbReference>
<dbReference type="SUPFAM" id="SSF48403">
    <property type="entry name" value="Ankyrin repeat"/>
    <property type="match status" value="1"/>
</dbReference>
<dbReference type="Proteomes" id="UP000515163">
    <property type="component" value="Unplaced"/>
</dbReference>
<name>A0A6P8IE78_ACTTE</name>
<evidence type="ECO:0000256" key="5">
    <source>
        <dbReference type="SAM" id="MobiDB-lite"/>
    </source>
</evidence>
<feature type="compositionally biased region" description="Basic residues" evidence="5">
    <location>
        <begin position="400"/>
        <end position="412"/>
    </location>
</feature>
<reference evidence="8" key="1">
    <citation type="submission" date="2025-08" db="UniProtKB">
        <authorList>
            <consortium name="RefSeq"/>
        </authorList>
    </citation>
    <scope>IDENTIFICATION</scope>
    <source>
        <tissue evidence="8">Tentacle</tissue>
    </source>
</reference>
<dbReference type="Pfam" id="PF12796">
    <property type="entry name" value="Ank_2"/>
    <property type="match status" value="1"/>
</dbReference>
<keyword evidence="7" id="KW-1185">Reference proteome</keyword>
<feature type="domain" description="SOWAHA-C winged helix-turn-helix" evidence="6">
    <location>
        <begin position="8"/>
        <end position="73"/>
    </location>
</feature>
<dbReference type="InterPro" id="IPR002110">
    <property type="entry name" value="Ankyrin_rpt"/>
</dbReference>
<evidence type="ECO:0000256" key="3">
    <source>
        <dbReference type="ARBA" id="ARBA00038122"/>
    </source>
</evidence>
<organism evidence="7 8">
    <name type="scientific">Actinia tenebrosa</name>
    <name type="common">Australian red waratah sea anemone</name>
    <dbReference type="NCBI Taxonomy" id="6105"/>
    <lineage>
        <taxon>Eukaryota</taxon>
        <taxon>Metazoa</taxon>
        <taxon>Cnidaria</taxon>
        <taxon>Anthozoa</taxon>
        <taxon>Hexacorallia</taxon>
        <taxon>Actiniaria</taxon>
        <taxon>Actiniidae</taxon>
        <taxon>Actinia</taxon>
    </lineage>
</organism>
<evidence type="ECO:0000313" key="8">
    <source>
        <dbReference type="RefSeq" id="XP_031564070.1"/>
    </source>
</evidence>
<feature type="region of interest" description="Disordered" evidence="5">
    <location>
        <begin position="381"/>
        <end position="431"/>
    </location>
</feature>
<dbReference type="Pfam" id="PF25877">
    <property type="entry name" value="WHD_SOWAH"/>
    <property type="match status" value="1"/>
</dbReference>
<sequence length="478" mass="52434">MSGNEPISIASVRDYMLKNNSQVRNHDLVTHFRQQLNDPANKNKVRGEFKEIVHQLATVQEINGEKYFVLKKPKEAPAVLRKPPRQHTSHKSHNRPVSGPPVMRNTKMFEDMLANQMSKGHPPGTLGSVAEHDKENKTGDVRGLSKSYMMKTASMDSIESTGSGGGNDGTNRKISGAMGNENEDRLSQISVDELLDDQEIEGDDLLPTIQLEPIEKEWILTAARGNRANIMCLLEQDSSLAKKKTALHWAAKHGREDIVAMLAAKGADVNAKSHGGYTPLHLASMHGNDKVIKILIEEFNANINTRDYSGRKPRQVAKKTLTIEAQGLLENILSDKAADVSSPAGAIRKKSHTSKQYSSVNSIITPSAALVGFYGGELPMQQLETPPDKQRDRASSLGKFLHKKDKKKHKKEQRAATADIPPEYATPSAGLSPSLRKRIVQGPGAKLETNVVRSSFRRLVGTTLERGSSPKGFVSNAV</sequence>